<dbReference type="GO" id="GO:0016491">
    <property type="term" value="F:oxidoreductase activity"/>
    <property type="evidence" value="ECO:0007669"/>
    <property type="project" value="UniProtKB-KW"/>
</dbReference>
<evidence type="ECO:0000313" key="6">
    <source>
        <dbReference type="Proteomes" id="UP000315217"/>
    </source>
</evidence>
<organism evidence="5 6">
    <name type="scientific">Candidatus Segetimicrobium genomatis</name>
    <dbReference type="NCBI Taxonomy" id="2569760"/>
    <lineage>
        <taxon>Bacteria</taxon>
        <taxon>Bacillati</taxon>
        <taxon>Candidatus Sysuimicrobiota</taxon>
        <taxon>Candidatus Sysuimicrobiia</taxon>
        <taxon>Candidatus Sysuimicrobiales</taxon>
        <taxon>Candidatus Segetimicrobiaceae</taxon>
        <taxon>Candidatus Segetimicrobium</taxon>
    </lineage>
</organism>
<sequence length="410" mass="43745">MRALVFNPTIPRFLVTKALGTVSRAAVMARTSALQFREIPEPPLPGDEWVRIGVRLGGICGSDLHTIRLETSPAMSALTSFPFVLGHENVGAVLEAGRAVPTLRPGQRVTVEPVLPCAARGVPACPLCAAGRYNLCVRTTEGHLSPGLMIGACRDTGGSWSASFVAHRSQVLSIPDGVTDEGALMAEPMACAVHPLLSSPPPDRSTVLVIGGGVIGQCAIAAVRAVGSNARIVALVRYPFQGEAARRQGANTVVLLRRGDRYYAELADVVGGTLRRPMIGRRVLIGGADLTIECVGSGRSLDDALRLTAPGGRVILLGLAAVPSGVDWTPIWWKELRVTGSYVYGIEQWQGRTAKTMELVLAWMARGDLHLDHLVTHRFPLDAYRDALRAAMGKAESKAFKVVFEPNAKT</sequence>
<comment type="caution">
    <text evidence="5">The sequence shown here is derived from an EMBL/GenBank/DDBJ whole genome shotgun (WGS) entry which is preliminary data.</text>
</comment>
<dbReference type="PANTHER" id="PTHR43401:SF2">
    <property type="entry name" value="L-THREONINE 3-DEHYDROGENASE"/>
    <property type="match status" value="1"/>
</dbReference>
<keyword evidence="1" id="KW-0560">Oxidoreductase</keyword>
<dbReference type="InterPro" id="IPR036291">
    <property type="entry name" value="NAD(P)-bd_dom_sf"/>
</dbReference>
<dbReference type="EMBL" id="VBAI01000015">
    <property type="protein sequence ID" value="TMJ12759.1"/>
    <property type="molecule type" value="Genomic_DNA"/>
</dbReference>
<dbReference type="InterPro" id="IPR013154">
    <property type="entry name" value="ADH-like_N"/>
</dbReference>
<dbReference type="Pfam" id="PF00107">
    <property type="entry name" value="ADH_zinc_N"/>
    <property type="match status" value="1"/>
</dbReference>
<protein>
    <submittedName>
        <fullName evidence="5">Zinc-binding dehydrogenase</fullName>
    </submittedName>
</protein>
<dbReference type="PANTHER" id="PTHR43401">
    <property type="entry name" value="L-THREONINE 3-DEHYDROGENASE"/>
    <property type="match status" value="1"/>
</dbReference>
<dbReference type="SUPFAM" id="SSF50129">
    <property type="entry name" value="GroES-like"/>
    <property type="match status" value="1"/>
</dbReference>
<name>A0A537LXM4_9BACT</name>
<evidence type="ECO:0000313" key="4">
    <source>
        <dbReference type="EMBL" id="TMJ09417.1"/>
    </source>
</evidence>
<dbReference type="Pfam" id="PF08240">
    <property type="entry name" value="ADH_N"/>
    <property type="match status" value="1"/>
</dbReference>
<dbReference type="InterPro" id="IPR013149">
    <property type="entry name" value="ADH-like_C"/>
</dbReference>
<evidence type="ECO:0000256" key="1">
    <source>
        <dbReference type="ARBA" id="ARBA00023002"/>
    </source>
</evidence>
<evidence type="ECO:0000313" key="7">
    <source>
        <dbReference type="Proteomes" id="UP000318661"/>
    </source>
</evidence>
<proteinExistence type="predicted"/>
<dbReference type="InterPro" id="IPR011032">
    <property type="entry name" value="GroES-like_sf"/>
</dbReference>
<dbReference type="AlphaFoldDB" id="A0A537LXM4"/>
<reference evidence="6 7" key="1">
    <citation type="journal article" date="2019" name="Nat. Microbiol.">
        <title>Mediterranean grassland soil C-N compound turnover is dependent on rainfall and depth, and is mediated by genomically divergent microorganisms.</title>
        <authorList>
            <person name="Diamond S."/>
            <person name="Andeer P.F."/>
            <person name="Li Z."/>
            <person name="Crits-Christoph A."/>
            <person name="Burstein D."/>
            <person name="Anantharaman K."/>
            <person name="Lane K.R."/>
            <person name="Thomas B.C."/>
            <person name="Pan C."/>
            <person name="Northen T.R."/>
            <person name="Banfield J.F."/>
        </authorList>
    </citation>
    <scope>NUCLEOTIDE SEQUENCE [LARGE SCALE GENOMIC DNA]</scope>
    <source>
        <strain evidence="5">NP_1</strain>
        <strain evidence="4">NP_2</strain>
    </source>
</reference>
<feature type="domain" description="Alcohol dehydrogenase-like C-terminal" evidence="2">
    <location>
        <begin position="215"/>
        <end position="351"/>
    </location>
</feature>
<dbReference type="Gene3D" id="3.90.180.10">
    <property type="entry name" value="Medium-chain alcohol dehydrogenases, catalytic domain"/>
    <property type="match status" value="1"/>
</dbReference>
<dbReference type="SUPFAM" id="SSF51735">
    <property type="entry name" value="NAD(P)-binding Rossmann-fold domains"/>
    <property type="match status" value="1"/>
</dbReference>
<dbReference type="Gene3D" id="3.40.50.720">
    <property type="entry name" value="NAD(P)-binding Rossmann-like Domain"/>
    <property type="match status" value="1"/>
</dbReference>
<evidence type="ECO:0000259" key="3">
    <source>
        <dbReference type="Pfam" id="PF08240"/>
    </source>
</evidence>
<dbReference type="InterPro" id="IPR050129">
    <property type="entry name" value="Zn_alcohol_dh"/>
</dbReference>
<feature type="domain" description="Alcohol dehydrogenase-like N-terminal" evidence="3">
    <location>
        <begin position="46"/>
        <end position="176"/>
    </location>
</feature>
<dbReference type="EMBL" id="VBAJ01000055">
    <property type="protein sequence ID" value="TMJ09417.1"/>
    <property type="molecule type" value="Genomic_DNA"/>
</dbReference>
<dbReference type="Proteomes" id="UP000315217">
    <property type="component" value="Unassembled WGS sequence"/>
</dbReference>
<gene>
    <name evidence="5" type="ORF">E6G98_02120</name>
    <name evidence="4" type="ORF">E6G99_02735</name>
</gene>
<evidence type="ECO:0000259" key="2">
    <source>
        <dbReference type="Pfam" id="PF00107"/>
    </source>
</evidence>
<dbReference type="Proteomes" id="UP000318661">
    <property type="component" value="Unassembled WGS sequence"/>
</dbReference>
<accession>A0A537LXM4</accession>
<evidence type="ECO:0000313" key="5">
    <source>
        <dbReference type="EMBL" id="TMJ12759.1"/>
    </source>
</evidence>